<gene>
    <name evidence="11" type="ORF">ACFSE6_09610</name>
</gene>
<keyword evidence="6" id="KW-0862">Zinc</keyword>
<evidence type="ECO:0000256" key="7">
    <source>
        <dbReference type="ARBA" id="ARBA00023004"/>
    </source>
</evidence>
<comment type="subcellular location">
    <subcellularLocation>
        <location evidence="1">Cytoplasm</location>
    </subcellularLocation>
</comment>
<dbReference type="RefSeq" id="WP_388005962.1">
    <property type="nucleotide sequence ID" value="NZ_JBHUEE010000004.1"/>
</dbReference>
<keyword evidence="8" id="KW-0805">Transcription regulation</keyword>
<dbReference type="InterPro" id="IPR036388">
    <property type="entry name" value="WH-like_DNA-bd_sf"/>
</dbReference>
<name>A0ABW4L7Q8_9MICO</name>
<accession>A0ABW4L7Q8</accession>
<proteinExistence type="inferred from homology"/>
<dbReference type="Gene3D" id="3.30.1490.190">
    <property type="match status" value="1"/>
</dbReference>
<dbReference type="InterPro" id="IPR043135">
    <property type="entry name" value="Fur_C"/>
</dbReference>
<evidence type="ECO:0000256" key="1">
    <source>
        <dbReference type="ARBA" id="ARBA00004496"/>
    </source>
</evidence>
<dbReference type="Gene3D" id="1.10.10.10">
    <property type="entry name" value="Winged helix-like DNA-binding domain superfamily/Winged helix DNA-binding domain"/>
    <property type="match status" value="1"/>
</dbReference>
<keyword evidence="3" id="KW-0963">Cytoplasm</keyword>
<evidence type="ECO:0000256" key="2">
    <source>
        <dbReference type="ARBA" id="ARBA00007957"/>
    </source>
</evidence>
<evidence type="ECO:0000313" key="11">
    <source>
        <dbReference type="EMBL" id="MFD1718091.1"/>
    </source>
</evidence>
<protein>
    <submittedName>
        <fullName evidence="11">Fur family transcriptional regulator</fullName>
    </submittedName>
</protein>
<dbReference type="InterPro" id="IPR002481">
    <property type="entry name" value="FUR"/>
</dbReference>
<dbReference type="PANTHER" id="PTHR33202">
    <property type="entry name" value="ZINC UPTAKE REGULATION PROTEIN"/>
    <property type="match status" value="1"/>
</dbReference>
<dbReference type="PANTHER" id="PTHR33202:SF18">
    <property type="entry name" value="TRANSCRIPTIONAL REGULATOR FURA"/>
    <property type="match status" value="1"/>
</dbReference>
<keyword evidence="5" id="KW-0479">Metal-binding</keyword>
<keyword evidence="4" id="KW-0678">Repressor</keyword>
<dbReference type="SUPFAM" id="SSF46785">
    <property type="entry name" value="Winged helix' DNA-binding domain"/>
    <property type="match status" value="1"/>
</dbReference>
<keyword evidence="10" id="KW-0804">Transcription</keyword>
<keyword evidence="12" id="KW-1185">Reference proteome</keyword>
<evidence type="ECO:0000256" key="9">
    <source>
        <dbReference type="ARBA" id="ARBA00023125"/>
    </source>
</evidence>
<evidence type="ECO:0000256" key="5">
    <source>
        <dbReference type="ARBA" id="ARBA00022723"/>
    </source>
</evidence>
<dbReference type="InterPro" id="IPR036390">
    <property type="entry name" value="WH_DNA-bd_sf"/>
</dbReference>
<evidence type="ECO:0000256" key="8">
    <source>
        <dbReference type="ARBA" id="ARBA00023015"/>
    </source>
</evidence>
<keyword evidence="7" id="KW-0408">Iron</keyword>
<evidence type="ECO:0000256" key="4">
    <source>
        <dbReference type="ARBA" id="ARBA00022491"/>
    </source>
</evidence>
<dbReference type="EMBL" id="JBHUEE010000004">
    <property type="protein sequence ID" value="MFD1718091.1"/>
    <property type="molecule type" value="Genomic_DNA"/>
</dbReference>
<sequence length="152" mass="16161">MLRGAQLRVTGPRLAVLAELAEHPHADAEAIRTGVRARLGSVSTQAIYDVLHALTAARLVRRIEPEGSPGRYEIATEDDNHHHAVCRSCGAVVDVPCAVGHAPCLTPSEDPGFVIDTAEVIYWGTCQACLTVGTAHGPHTTRELTAPTKENA</sequence>
<comment type="caution">
    <text evidence="11">The sequence shown here is derived from an EMBL/GenBank/DDBJ whole genome shotgun (WGS) entry which is preliminary data.</text>
</comment>
<dbReference type="Proteomes" id="UP001597277">
    <property type="component" value="Unassembled WGS sequence"/>
</dbReference>
<evidence type="ECO:0000313" key="12">
    <source>
        <dbReference type="Proteomes" id="UP001597277"/>
    </source>
</evidence>
<reference evidence="12" key="1">
    <citation type="journal article" date="2019" name="Int. J. Syst. Evol. Microbiol.">
        <title>The Global Catalogue of Microorganisms (GCM) 10K type strain sequencing project: providing services to taxonomists for standard genome sequencing and annotation.</title>
        <authorList>
            <consortium name="The Broad Institute Genomics Platform"/>
            <consortium name="The Broad Institute Genome Sequencing Center for Infectious Disease"/>
            <person name="Wu L."/>
            <person name="Ma J."/>
        </authorList>
    </citation>
    <scope>NUCLEOTIDE SEQUENCE [LARGE SCALE GENOMIC DNA]</scope>
    <source>
        <strain evidence="12">JCM 17130</strain>
    </source>
</reference>
<evidence type="ECO:0000256" key="3">
    <source>
        <dbReference type="ARBA" id="ARBA00022490"/>
    </source>
</evidence>
<evidence type="ECO:0000256" key="10">
    <source>
        <dbReference type="ARBA" id="ARBA00023163"/>
    </source>
</evidence>
<evidence type="ECO:0000256" key="6">
    <source>
        <dbReference type="ARBA" id="ARBA00022833"/>
    </source>
</evidence>
<keyword evidence="9" id="KW-0238">DNA-binding</keyword>
<dbReference type="Pfam" id="PF01475">
    <property type="entry name" value="FUR"/>
    <property type="match status" value="1"/>
</dbReference>
<dbReference type="CDD" id="cd07153">
    <property type="entry name" value="Fur_like"/>
    <property type="match status" value="1"/>
</dbReference>
<organism evidence="11 12">
    <name type="scientific">Georgenia deserti</name>
    <dbReference type="NCBI Taxonomy" id="2093781"/>
    <lineage>
        <taxon>Bacteria</taxon>
        <taxon>Bacillati</taxon>
        <taxon>Actinomycetota</taxon>
        <taxon>Actinomycetes</taxon>
        <taxon>Micrococcales</taxon>
        <taxon>Bogoriellaceae</taxon>
        <taxon>Georgenia</taxon>
    </lineage>
</organism>
<comment type="similarity">
    <text evidence="2">Belongs to the Fur family.</text>
</comment>